<keyword evidence="2" id="KW-1185">Reference proteome</keyword>
<accession>A0ACD0NNY0</accession>
<sequence length="507" mass="55447">MDPLATAIASTSSHSPSSSSSSALSPTTHSDSAPAHPAPPHPRSRLPKQPKGRSAWPEEALQAQAGLGPPDHEDDDGLEIDSDDDDDDDDDYDDQLEERRVLESFQNPTSVVGHELVPQSIPLLNVASSGARPFVDKHSDEVLPFPLSPKPSSSFLASRRRRGASPRRGSKPTSDSVSTSIELDTVRTADVASATFARSCSGGGASRRSSGSKPSSHPTITVGSNRLPRWCTSTMTRIKRMLGLRGSKLGASEGRNATARIHANPERKGKWNHFKKALLVANLTLSLYSVAGLTSLLLVWGNLLDKSEVMMITNRVELILGTAASALCLATAILGWNGVLLNNRRFLALYTLLLFPTLVLILAPGYMSYKRRHFNLEGKLNAEWSRRLDVESRRWIQDSLSCCGYYNPFVEASASPTCYSRSLLPGCKASLLIFQRKSLETIYTCSFSIVPAHLTILIVALLCSDHVTYRFGKGITPIRYLGKRIQEVDQPRYQRSLQPRSRGGSKK</sequence>
<evidence type="ECO:0000313" key="2">
    <source>
        <dbReference type="Proteomes" id="UP000245626"/>
    </source>
</evidence>
<dbReference type="Proteomes" id="UP000245626">
    <property type="component" value="Unassembled WGS sequence"/>
</dbReference>
<protein>
    <submittedName>
        <fullName evidence="1">Uncharacterized protein</fullName>
    </submittedName>
</protein>
<dbReference type="EMBL" id="KZ820415">
    <property type="protein sequence ID" value="PWN47497.1"/>
    <property type="molecule type" value="Genomic_DNA"/>
</dbReference>
<gene>
    <name evidence="1" type="ORF">IE53DRAFT_390362</name>
</gene>
<name>A0ACD0NNY0_9BASI</name>
<proteinExistence type="predicted"/>
<evidence type="ECO:0000313" key="1">
    <source>
        <dbReference type="EMBL" id="PWN47497.1"/>
    </source>
</evidence>
<organism evidence="1 2">
    <name type="scientific">Violaceomyces palustris</name>
    <dbReference type="NCBI Taxonomy" id="1673888"/>
    <lineage>
        <taxon>Eukaryota</taxon>
        <taxon>Fungi</taxon>
        <taxon>Dikarya</taxon>
        <taxon>Basidiomycota</taxon>
        <taxon>Ustilaginomycotina</taxon>
        <taxon>Ustilaginomycetes</taxon>
        <taxon>Violaceomycetales</taxon>
        <taxon>Violaceomycetaceae</taxon>
        <taxon>Violaceomyces</taxon>
    </lineage>
</organism>
<reference evidence="1 2" key="1">
    <citation type="journal article" date="2018" name="Mol. Biol. Evol.">
        <title>Broad Genomic Sampling Reveals a Smut Pathogenic Ancestry of the Fungal Clade Ustilaginomycotina.</title>
        <authorList>
            <person name="Kijpornyongpan T."/>
            <person name="Mondo S.J."/>
            <person name="Barry K."/>
            <person name="Sandor L."/>
            <person name="Lee J."/>
            <person name="Lipzen A."/>
            <person name="Pangilinan J."/>
            <person name="LaButti K."/>
            <person name="Hainaut M."/>
            <person name="Henrissat B."/>
            <person name="Grigoriev I.V."/>
            <person name="Spatafora J.W."/>
            <person name="Aime M.C."/>
        </authorList>
    </citation>
    <scope>NUCLEOTIDE SEQUENCE [LARGE SCALE GENOMIC DNA]</scope>
    <source>
        <strain evidence="1 2">SA 807</strain>
    </source>
</reference>